<sequence>MDTAKIIAFGLALSFLAILVVGGGYFMISAIDDNNTTTSSTESTITGIQPSTDDSYTYIETRNFTSIALYITSGEYPALVFKEGGSYHLALRVEYYQGQCGRNNSLLPHGTIVLDIERAENHSNVGNFKEEFWSRERRKWKVPAEIKIRVNVRPKETYIIKSNFENCILQNKMILNVTRDVAPATRYIT</sequence>
<dbReference type="Proteomes" id="UP000242188">
    <property type="component" value="Unassembled WGS sequence"/>
</dbReference>
<comment type="caution">
    <text evidence="2">The sequence shown here is derived from an EMBL/GenBank/DDBJ whole genome shotgun (WGS) entry which is preliminary data.</text>
</comment>
<evidence type="ECO:0000256" key="1">
    <source>
        <dbReference type="SAM" id="Phobius"/>
    </source>
</evidence>
<dbReference type="EMBL" id="NEDP02000973">
    <property type="protein sequence ID" value="OWF54595.1"/>
    <property type="molecule type" value="Genomic_DNA"/>
</dbReference>
<protein>
    <submittedName>
        <fullName evidence="2">Uncharacterized protein</fullName>
    </submittedName>
</protein>
<evidence type="ECO:0000313" key="2">
    <source>
        <dbReference type="EMBL" id="OWF54595.1"/>
    </source>
</evidence>
<organism evidence="2 3">
    <name type="scientific">Mizuhopecten yessoensis</name>
    <name type="common">Japanese scallop</name>
    <name type="synonym">Patinopecten yessoensis</name>
    <dbReference type="NCBI Taxonomy" id="6573"/>
    <lineage>
        <taxon>Eukaryota</taxon>
        <taxon>Metazoa</taxon>
        <taxon>Spiralia</taxon>
        <taxon>Lophotrochozoa</taxon>
        <taxon>Mollusca</taxon>
        <taxon>Bivalvia</taxon>
        <taxon>Autobranchia</taxon>
        <taxon>Pteriomorphia</taxon>
        <taxon>Pectinida</taxon>
        <taxon>Pectinoidea</taxon>
        <taxon>Pectinidae</taxon>
        <taxon>Mizuhopecten</taxon>
    </lineage>
</organism>
<reference evidence="2 3" key="1">
    <citation type="journal article" date="2017" name="Nat. Ecol. Evol.">
        <title>Scallop genome provides insights into evolution of bilaterian karyotype and development.</title>
        <authorList>
            <person name="Wang S."/>
            <person name="Zhang J."/>
            <person name="Jiao W."/>
            <person name="Li J."/>
            <person name="Xun X."/>
            <person name="Sun Y."/>
            <person name="Guo X."/>
            <person name="Huan P."/>
            <person name="Dong B."/>
            <person name="Zhang L."/>
            <person name="Hu X."/>
            <person name="Sun X."/>
            <person name="Wang J."/>
            <person name="Zhao C."/>
            <person name="Wang Y."/>
            <person name="Wang D."/>
            <person name="Huang X."/>
            <person name="Wang R."/>
            <person name="Lv J."/>
            <person name="Li Y."/>
            <person name="Zhang Z."/>
            <person name="Liu B."/>
            <person name="Lu W."/>
            <person name="Hui Y."/>
            <person name="Liang J."/>
            <person name="Zhou Z."/>
            <person name="Hou R."/>
            <person name="Li X."/>
            <person name="Liu Y."/>
            <person name="Li H."/>
            <person name="Ning X."/>
            <person name="Lin Y."/>
            <person name="Zhao L."/>
            <person name="Xing Q."/>
            <person name="Dou J."/>
            <person name="Li Y."/>
            <person name="Mao J."/>
            <person name="Guo H."/>
            <person name="Dou H."/>
            <person name="Li T."/>
            <person name="Mu C."/>
            <person name="Jiang W."/>
            <person name="Fu Q."/>
            <person name="Fu X."/>
            <person name="Miao Y."/>
            <person name="Liu J."/>
            <person name="Yu Q."/>
            <person name="Li R."/>
            <person name="Liao H."/>
            <person name="Li X."/>
            <person name="Kong Y."/>
            <person name="Jiang Z."/>
            <person name="Chourrout D."/>
            <person name="Li R."/>
            <person name="Bao Z."/>
        </authorList>
    </citation>
    <scope>NUCLEOTIDE SEQUENCE [LARGE SCALE GENOMIC DNA]</scope>
    <source>
        <strain evidence="2 3">PY_sf001</strain>
    </source>
</reference>
<evidence type="ECO:0000313" key="3">
    <source>
        <dbReference type="Proteomes" id="UP000242188"/>
    </source>
</evidence>
<feature type="transmembrane region" description="Helical" evidence="1">
    <location>
        <begin position="6"/>
        <end position="28"/>
    </location>
</feature>
<keyword evidence="3" id="KW-1185">Reference proteome</keyword>
<dbReference type="AlphaFoldDB" id="A0A210R154"/>
<keyword evidence="1" id="KW-0472">Membrane</keyword>
<keyword evidence="1" id="KW-1133">Transmembrane helix</keyword>
<name>A0A210R154_MIZYE</name>
<accession>A0A210R154</accession>
<gene>
    <name evidence="2" type="ORF">KP79_PYT20278</name>
</gene>
<keyword evidence="1" id="KW-0812">Transmembrane</keyword>
<proteinExistence type="predicted"/>